<dbReference type="EMBL" id="FONX01000004">
    <property type="protein sequence ID" value="SFE68384.1"/>
    <property type="molecule type" value="Genomic_DNA"/>
</dbReference>
<comment type="similarity">
    <text evidence="1">Belongs to the transferase hexapeptide repeat family.</text>
</comment>
<dbReference type="Proteomes" id="UP000199119">
    <property type="component" value="Unassembled WGS sequence"/>
</dbReference>
<dbReference type="CDD" id="cd03360">
    <property type="entry name" value="LbH_AT_putative"/>
    <property type="match status" value="1"/>
</dbReference>
<dbReference type="InterPro" id="IPR020019">
    <property type="entry name" value="AcTrfase_PglD-like"/>
</dbReference>
<keyword evidence="4" id="KW-0808">Transferase</keyword>
<protein>
    <submittedName>
        <fullName evidence="4">Sugar O-acyltransferase, sialic acid O-acetyltransferase NeuD family</fullName>
    </submittedName>
</protein>
<dbReference type="SUPFAM" id="SSF51161">
    <property type="entry name" value="Trimeric LpxA-like enzymes"/>
    <property type="match status" value="1"/>
</dbReference>
<dbReference type="Pfam" id="PF17836">
    <property type="entry name" value="PglD_N"/>
    <property type="match status" value="1"/>
</dbReference>
<feature type="domain" description="PglD N-terminal" evidence="3">
    <location>
        <begin position="5"/>
        <end position="83"/>
    </location>
</feature>
<accession>A0A1I2CJE6</accession>
<dbReference type="Gene3D" id="2.160.10.10">
    <property type="entry name" value="Hexapeptide repeat proteins"/>
    <property type="match status" value="1"/>
</dbReference>
<proteinExistence type="inferred from homology"/>
<feature type="binding site" evidence="2">
    <location>
        <position position="71"/>
    </location>
    <ligand>
        <name>substrate</name>
    </ligand>
</feature>
<dbReference type="InterPro" id="IPR011004">
    <property type="entry name" value="Trimer_LpxA-like_sf"/>
</dbReference>
<feature type="binding site" evidence="2">
    <location>
        <position position="147"/>
    </location>
    <ligand>
        <name>acetyl-CoA</name>
        <dbReference type="ChEBI" id="CHEBI:57288"/>
    </ligand>
</feature>
<evidence type="ECO:0000313" key="4">
    <source>
        <dbReference type="EMBL" id="SFE68384.1"/>
    </source>
</evidence>
<dbReference type="RefSeq" id="WP_092939070.1">
    <property type="nucleotide sequence ID" value="NZ_FONX01000004.1"/>
</dbReference>
<dbReference type="InterPro" id="IPR041561">
    <property type="entry name" value="PglD_N"/>
</dbReference>
<dbReference type="Gene3D" id="3.40.50.20">
    <property type="match status" value="1"/>
</dbReference>
<reference evidence="5" key="1">
    <citation type="submission" date="2016-10" db="EMBL/GenBank/DDBJ databases">
        <authorList>
            <person name="Varghese N."/>
            <person name="Submissions S."/>
        </authorList>
    </citation>
    <scope>NUCLEOTIDE SEQUENCE [LARGE SCALE GENOMIC DNA]</scope>
    <source>
        <strain evidence="5">DSM 27981</strain>
    </source>
</reference>
<dbReference type="InterPro" id="IPR050179">
    <property type="entry name" value="Trans_hexapeptide_repeat"/>
</dbReference>
<evidence type="ECO:0000256" key="2">
    <source>
        <dbReference type="PIRSR" id="PIRSR620019-2"/>
    </source>
</evidence>
<dbReference type="AlphaFoldDB" id="A0A1I2CJE6"/>
<evidence type="ECO:0000256" key="1">
    <source>
        <dbReference type="ARBA" id="ARBA00007274"/>
    </source>
</evidence>
<gene>
    <name evidence="4" type="ORF">SAMN04489711_104126</name>
</gene>
<dbReference type="OrthoDB" id="9794407at2"/>
<evidence type="ECO:0000259" key="3">
    <source>
        <dbReference type="Pfam" id="PF17836"/>
    </source>
</evidence>
<dbReference type="STRING" id="1177982.SAMN04489711_104126"/>
<keyword evidence="5" id="KW-1185">Reference proteome</keyword>
<name>A0A1I2CJE6_9BURK</name>
<evidence type="ECO:0000313" key="5">
    <source>
        <dbReference type="Proteomes" id="UP000199119"/>
    </source>
</evidence>
<dbReference type="GO" id="GO:0016746">
    <property type="term" value="F:acyltransferase activity"/>
    <property type="evidence" value="ECO:0007669"/>
    <property type="project" value="UniProtKB-KW"/>
</dbReference>
<dbReference type="PANTHER" id="PTHR43300:SF7">
    <property type="entry name" value="UDP-N-ACETYLBACILLOSAMINE N-ACETYLTRANSFERASE"/>
    <property type="match status" value="1"/>
</dbReference>
<keyword evidence="4" id="KW-0012">Acyltransferase</keyword>
<sequence>MTKIRLLVIGAGGHGRSVAEAAHLSGMFDVIGFLDDALPARYPMLGAAVLGSIASVSSHRSRFDQVMVAIGANPVREKVMQQLTAGGFAFATVIHPRAFLAPSALLGTGSAVMAGAVIGTEAQLGKGTIVNCGAVVDHHAVVKDYGHLGVNASMAGGSVLGKGAWMQAGSALGYGVTISAGTTLRPGEAIDTTNDEYKQ</sequence>
<organism evidence="4 5">
    <name type="scientific">Paracidovorax wautersii</name>
    <dbReference type="NCBI Taxonomy" id="1177982"/>
    <lineage>
        <taxon>Bacteria</taxon>
        <taxon>Pseudomonadati</taxon>
        <taxon>Pseudomonadota</taxon>
        <taxon>Betaproteobacteria</taxon>
        <taxon>Burkholderiales</taxon>
        <taxon>Comamonadaceae</taxon>
        <taxon>Paracidovorax</taxon>
    </lineage>
</organism>
<dbReference type="PANTHER" id="PTHR43300">
    <property type="entry name" value="ACETYLTRANSFERASE"/>
    <property type="match status" value="1"/>
</dbReference>